<keyword evidence="2" id="KW-0378">Hydrolase</keyword>
<feature type="region of interest" description="Disordered" evidence="3">
    <location>
        <begin position="1078"/>
        <end position="1106"/>
    </location>
</feature>
<keyword evidence="2" id="KW-0442">Lipid degradation</keyword>
<dbReference type="OrthoDB" id="427145at2759"/>
<feature type="region of interest" description="Disordered" evidence="3">
    <location>
        <begin position="190"/>
        <end position="252"/>
    </location>
</feature>
<evidence type="ECO:0000259" key="4">
    <source>
        <dbReference type="PROSITE" id="PS50003"/>
    </source>
</evidence>
<dbReference type="GO" id="GO:0005811">
    <property type="term" value="C:lipid droplet"/>
    <property type="evidence" value="ECO:0007669"/>
    <property type="project" value="TreeGrafter"/>
</dbReference>
<evidence type="ECO:0000259" key="5">
    <source>
        <dbReference type="PROSITE" id="PS51635"/>
    </source>
</evidence>
<feature type="domain" description="PNPLA" evidence="5">
    <location>
        <begin position="542"/>
        <end position="724"/>
    </location>
</feature>
<feature type="domain" description="PH" evidence="4">
    <location>
        <begin position="845"/>
        <end position="999"/>
    </location>
</feature>
<dbReference type="Pfam" id="PF01734">
    <property type="entry name" value="Patatin"/>
    <property type="match status" value="1"/>
</dbReference>
<evidence type="ECO:0000256" key="1">
    <source>
        <dbReference type="ARBA" id="ARBA00023098"/>
    </source>
</evidence>
<reference evidence="6" key="1">
    <citation type="submission" date="2021-02" db="EMBL/GenBank/DDBJ databases">
        <authorList>
            <person name="Dougan E. K."/>
            <person name="Rhodes N."/>
            <person name="Thang M."/>
            <person name="Chan C."/>
        </authorList>
    </citation>
    <scope>NUCLEOTIDE SEQUENCE</scope>
</reference>
<dbReference type="InterPro" id="IPR016035">
    <property type="entry name" value="Acyl_Trfase/lysoPLipase"/>
</dbReference>
<organism evidence="6 7">
    <name type="scientific">Symbiodinium necroappetens</name>
    <dbReference type="NCBI Taxonomy" id="1628268"/>
    <lineage>
        <taxon>Eukaryota</taxon>
        <taxon>Sar</taxon>
        <taxon>Alveolata</taxon>
        <taxon>Dinophyceae</taxon>
        <taxon>Suessiales</taxon>
        <taxon>Symbiodiniaceae</taxon>
        <taxon>Symbiodinium</taxon>
    </lineage>
</organism>
<evidence type="ECO:0000256" key="3">
    <source>
        <dbReference type="SAM" id="MobiDB-lite"/>
    </source>
</evidence>
<protein>
    <submittedName>
        <fullName evidence="6">PNPLA2 protein</fullName>
    </submittedName>
</protein>
<dbReference type="InterPro" id="IPR001849">
    <property type="entry name" value="PH_domain"/>
</dbReference>
<dbReference type="GO" id="GO:0055088">
    <property type="term" value="P:lipid homeostasis"/>
    <property type="evidence" value="ECO:0007669"/>
    <property type="project" value="TreeGrafter"/>
</dbReference>
<keyword evidence="1 2" id="KW-0443">Lipid metabolism</keyword>
<dbReference type="GO" id="GO:0005737">
    <property type="term" value="C:cytoplasm"/>
    <property type="evidence" value="ECO:0007669"/>
    <property type="project" value="TreeGrafter"/>
</dbReference>
<accession>A0A813BIU1</accession>
<dbReference type="EMBL" id="CAJNJA010071398">
    <property type="protein sequence ID" value="CAE7903762.1"/>
    <property type="molecule type" value="Genomic_DNA"/>
</dbReference>
<feature type="compositionally biased region" description="Pro residues" evidence="3">
    <location>
        <begin position="230"/>
        <end position="249"/>
    </location>
</feature>
<dbReference type="InterPro" id="IPR033562">
    <property type="entry name" value="PLPL"/>
</dbReference>
<feature type="region of interest" description="Disordered" evidence="3">
    <location>
        <begin position="1262"/>
        <end position="1329"/>
    </location>
</feature>
<comment type="caution">
    <text evidence="2">Lacks conserved residue(s) required for the propagation of feature annotation.</text>
</comment>
<sequence length="1431" mass="157452">MASNVTLPGGSMRSQGPGPSFAGSGHLRSLSGLPSDGEESPEAMAHWQTMVDSGWITDQVQVHISKLLDLPREFRDGRPLRYNLLASDEEKVLGKLEKLGGKAPAQEKKETFSLSEEGMLRLATRSVGILIELQYEDGRRIARCSLSRMDPRSAKPNTYSCWENEGSDVPICGVELTIFEGAQELEKTTLPERAAPTSSPRGPPADFPPGAGQSQSQPSKEPTSQDISFDPPPLARSGVPPPPPLPTPGMPALGREVAVKVSRLLDVPSRPQKNYVVRVLDPLGQLAATPEMPSEAGGAAVSTVHLGPEGDLALRTESPLLTVRVEFSDGLLIGSCQIYRPDPRSEKMSQYLLTDAAGGSADCGVELQVLEAVKASRHMGGNLPAGSRVVEPPACPFATILLGWAWMGCSSSSGLAPAKPVKPVTGLRKHAGVHDLRRCHRGGVQLQNQTTEDLQVRFAEPNLLGGSLQVLDLPAGESLTFDPGESWNFDFHLSVNEKLRAHVVRGGSYSVKRSDSTWSLETLSLPKRQGSERLSNLKGLSFSFSASGWLVIYQLGVAECLQNHGIAKNPYVRVSGASGGALAACIMMYGADPRKPLEVLLQSAQILHARPEKAFLLRKFVLKAMQEILQDGSFQHPVFESRRLEIGVSSTQNKGPGRFINMMLNGREHRLKNFSSTADVAVALLASSTCGISGLPFTFHDEEGEERQVADGAFKNFLPTLDENSITVKPFCAGVDVLKLTGQRADIGPSEFVPGSFGVFPPPPTLLQHLYELGYRDTETWLQLHLEERLRDVAKTAEAEADLPPVAFSCENEGMLWHKEVLQRVPVKWADMLNSRNFLADKTPQIRRQGMLELADLSFVGFDGQTAEAAPWEVTGVRRWMVLTELDMRWQESEKENADLSHDEDQQRVEWMIQELQVPSVSAGSKQGSQEAFLRRLTCGRVHLSWISDAYIDEHCRRCSVDTPERHFVVSTVNYSLTLRAASHEDAIAWTTALQASKTGEVSLVALFTFPVGAEDGELELKVMNSSVPANQVLGSLGLALWNVPPAQWLQRREKLVGGPGELEYAFFFQPAKVSTEVPQPGTAPKAMPEAPPAPPSGLAGPTAGSYGGPALIAPLHFGPQIPFGEPPPGSMVAGDLVLPPLTAGWEAFKPVPRAPQALRSLPAPPTKEEPRMEEHQALFPDMFHYEKDEHEAEELWLKPPEHDKADELLGADRDFEVFPRKAEKWRAPVLTPVQLDVFHDKVFPDMDVSLVLPQQAKKELMPAREVKTRRKERRDRGLPEIPVDGWDNAQSKQTRQPLALRQLKDQERKQTPPPQGGQQEPKTKWISPILEARSKRRRAKLKVERELVRPEQALDIDQQLQSPEMLCLDPALQPQQYKAQVVSHLEPEDEERRVWVRRPGSDPTVMEALHRNKTTNPCNPVADSLSCCKH</sequence>
<dbReference type="GO" id="GO:0004806">
    <property type="term" value="F:triacylglycerol lipase activity"/>
    <property type="evidence" value="ECO:0007669"/>
    <property type="project" value="TreeGrafter"/>
</dbReference>
<dbReference type="Proteomes" id="UP000601435">
    <property type="component" value="Unassembled WGS sequence"/>
</dbReference>
<dbReference type="SUPFAM" id="SSF52151">
    <property type="entry name" value="FabD/lysophospholipase-like"/>
    <property type="match status" value="1"/>
</dbReference>
<feature type="active site" description="Proton acceptor" evidence="2">
    <location>
        <position position="711"/>
    </location>
</feature>
<dbReference type="PANTHER" id="PTHR12406:SF7">
    <property type="entry name" value="PATATIN-LIKE PHOSPHOLIPASE DOMAIN-CONTAINING PROTEIN 4"/>
    <property type="match status" value="1"/>
</dbReference>
<proteinExistence type="predicted"/>
<gene>
    <name evidence="6" type="primary">PNPLA2</name>
    <name evidence="6" type="ORF">SNEC2469_LOCUS30526</name>
</gene>
<feature type="short sequence motif" description="DGA/G" evidence="2">
    <location>
        <begin position="711"/>
        <end position="713"/>
    </location>
</feature>
<dbReference type="InterPro" id="IPR002641">
    <property type="entry name" value="PNPLA_dom"/>
</dbReference>
<dbReference type="PROSITE" id="PS50003">
    <property type="entry name" value="PH_DOMAIN"/>
    <property type="match status" value="1"/>
</dbReference>
<feature type="active site" description="Nucleophile" evidence="2">
    <location>
        <position position="578"/>
    </location>
</feature>
<keyword evidence="7" id="KW-1185">Reference proteome</keyword>
<name>A0A813BIU1_9DINO</name>
<feature type="region of interest" description="Disordered" evidence="3">
    <location>
        <begin position="1"/>
        <end position="42"/>
    </location>
</feature>
<evidence type="ECO:0000313" key="7">
    <source>
        <dbReference type="Proteomes" id="UP000601435"/>
    </source>
</evidence>
<dbReference type="GO" id="GO:0016020">
    <property type="term" value="C:membrane"/>
    <property type="evidence" value="ECO:0007669"/>
    <property type="project" value="TreeGrafter"/>
</dbReference>
<dbReference type="GO" id="GO:0019433">
    <property type="term" value="P:triglyceride catabolic process"/>
    <property type="evidence" value="ECO:0007669"/>
    <property type="project" value="TreeGrafter"/>
</dbReference>
<dbReference type="PROSITE" id="PS51635">
    <property type="entry name" value="PNPLA"/>
    <property type="match status" value="1"/>
</dbReference>
<evidence type="ECO:0000256" key="2">
    <source>
        <dbReference type="PROSITE-ProRule" id="PRU01161"/>
    </source>
</evidence>
<feature type="short sequence motif" description="GXSXG" evidence="2">
    <location>
        <begin position="576"/>
        <end position="580"/>
    </location>
</feature>
<feature type="compositionally biased region" description="Polar residues" evidence="3">
    <location>
        <begin position="212"/>
        <end position="227"/>
    </location>
</feature>
<comment type="caution">
    <text evidence="6">The sequence shown here is derived from an EMBL/GenBank/DDBJ whole genome shotgun (WGS) entry which is preliminary data.</text>
</comment>
<evidence type="ECO:0000313" key="6">
    <source>
        <dbReference type="EMBL" id="CAE7903762.1"/>
    </source>
</evidence>
<dbReference type="PANTHER" id="PTHR12406">
    <property type="entry name" value="CALCIUM-INDEPENDENT PHOSPHOLIPASE A2 IPLA2 -RELATED"/>
    <property type="match status" value="1"/>
</dbReference>
<dbReference type="Gene3D" id="3.40.1090.10">
    <property type="entry name" value="Cytosolic phospholipase A2 catalytic domain"/>
    <property type="match status" value="1"/>
</dbReference>